<feature type="transmembrane region" description="Helical" evidence="8">
    <location>
        <begin position="102"/>
        <end position="124"/>
    </location>
</feature>
<dbReference type="InterPro" id="IPR026030">
    <property type="entry name" value="Pur-cyt_permease_Fcy2/21/22"/>
</dbReference>
<keyword evidence="6 7" id="KW-0472">Membrane</keyword>
<feature type="transmembrane region" description="Helical" evidence="8">
    <location>
        <begin position="21"/>
        <end position="45"/>
    </location>
</feature>
<keyword evidence="10" id="KW-1185">Reference proteome</keyword>
<dbReference type="Pfam" id="PF02133">
    <property type="entry name" value="Transp_cyt_pur"/>
    <property type="match status" value="1"/>
</dbReference>
<evidence type="ECO:0000256" key="5">
    <source>
        <dbReference type="ARBA" id="ARBA00022989"/>
    </source>
</evidence>
<accession>A0ABV6K454</accession>
<feature type="transmembrane region" description="Helical" evidence="8">
    <location>
        <begin position="199"/>
        <end position="222"/>
    </location>
</feature>
<sequence>MEKEMVKVPTADKTLTPSKLFYNWFAANVGIMGFVFGAMIVAYHLSFGQAIFASIIGGLSFLIPGWVAMIGQREGVTTFKLSRAAYGAHGNKIPNAIAWFNMVGWLAVNVITGTLLLISMYGVLNIPKNGLTRAIALIIFGGLVLLSGLLKEATLGKIQTWLSYIFGALTVVILIFFLVKANWQAALSLPSGSWVSGVLPAISIVAAGSGISWSMAAADWGAYVKPGTSAKATFWSTTLGGAVPLILLMAGGVLLSTIEPSLATTGDPFGVMYSALPSWFGVIYFLVAAGGLVPQCIVSLRSARINLATIGIRVSQPVSLTIHGLIVILIPIYVLFISENFLANFEIFLSFLGICLASWVAIFLCDSVMFRQHGYAEDLMAANSRVHYNWGGIVSWIIATVTGFLFTNNAIWTGPFARGIFKDNSLGVFVAAVVAILCMFVAKLQAKTATKAVRS</sequence>
<dbReference type="RefSeq" id="WP_137645231.1">
    <property type="nucleotide sequence ID" value="NZ_BAABRM010000014.1"/>
</dbReference>
<proteinExistence type="inferred from homology"/>
<keyword evidence="3 7" id="KW-0813">Transport</keyword>
<keyword evidence="5 8" id="KW-1133">Transmembrane helix</keyword>
<feature type="transmembrane region" description="Helical" evidence="8">
    <location>
        <begin position="278"/>
        <end position="298"/>
    </location>
</feature>
<organism evidence="9 10">
    <name type="scientific">Lactiplantibacillus plajomi</name>
    <dbReference type="NCBI Taxonomy" id="1457217"/>
    <lineage>
        <taxon>Bacteria</taxon>
        <taxon>Bacillati</taxon>
        <taxon>Bacillota</taxon>
        <taxon>Bacilli</taxon>
        <taxon>Lactobacillales</taxon>
        <taxon>Lactobacillaceae</taxon>
        <taxon>Lactiplantibacillus</taxon>
    </lineage>
</organism>
<evidence type="ECO:0000256" key="7">
    <source>
        <dbReference type="PIRNR" id="PIRNR002744"/>
    </source>
</evidence>
<protein>
    <submittedName>
        <fullName evidence="9">Purine-cytosine permease family protein</fullName>
    </submittedName>
</protein>
<reference evidence="9 10" key="1">
    <citation type="submission" date="2024-09" db="EMBL/GenBank/DDBJ databases">
        <authorList>
            <person name="Sun Q."/>
            <person name="Mori K."/>
        </authorList>
    </citation>
    <scope>NUCLEOTIDE SEQUENCE [LARGE SCALE GENOMIC DNA]</scope>
    <source>
        <strain evidence="9 10">TBRC 4575</strain>
    </source>
</reference>
<dbReference type="InterPro" id="IPR001248">
    <property type="entry name" value="Pur-cyt_permease"/>
</dbReference>
<gene>
    <name evidence="9" type="ORF">ACFFGS_08915</name>
</gene>
<dbReference type="PANTHER" id="PTHR31806:SF1">
    <property type="entry name" value="PURINE-CYTOSINE PERMEASE FCY2-RELATED"/>
    <property type="match status" value="1"/>
</dbReference>
<feature type="transmembrane region" description="Helical" evidence="8">
    <location>
        <begin position="51"/>
        <end position="71"/>
    </location>
</feature>
<dbReference type="PIRSF" id="PIRSF002744">
    <property type="entry name" value="Pur-cyt_permease"/>
    <property type="match status" value="1"/>
</dbReference>
<evidence type="ECO:0000256" key="2">
    <source>
        <dbReference type="ARBA" id="ARBA00008974"/>
    </source>
</evidence>
<feature type="transmembrane region" description="Helical" evidence="8">
    <location>
        <begin position="161"/>
        <end position="179"/>
    </location>
</feature>
<comment type="caution">
    <text evidence="9">The sequence shown here is derived from an EMBL/GenBank/DDBJ whole genome shotgun (WGS) entry which is preliminary data.</text>
</comment>
<keyword evidence="4 8" id="KW-0812">Transmembrane</keyword>
<dbReference type="Proteomes" id="UP001589855">
    <property type="component" value="Unassembled WGS sequence"/>
</dbReference>
<evidence type="ECO:0000256" key="6">
    <source>
        <dbReference type="ARBA" id="ARBA00023136"/>
    </source>
</evidence>
<evidence type="ECO:0000256" key="4">
    <source>
        <dbReference type="ARBA" id="ARBA00022692"/>
    </source>
</evidence>
<feature type="transmembrane region" description="Helical" evidence="8">
    <location>
        <begin position="130"/>
        <end position="149"/>
    </location>
</feature>
<evidence type="ECO:0000313" key="9">
    <source>
        <dbReference type="EMBL" id="MFC0424236.1"/>
    </source>
</evidence>
<feature type="transmembrane region" description="Helical" evidence="8">
    <location>
        <begin position="318"/>
        <end position="336"/>
    </location>
</feature>
<feature type="transmembrane region" description="Helical" evidence="8">
    <location>
        <begin position="426"/>
        <end position="446"/>
    </location>
</feature>
<comment type="similarity">
    <text evidence="2 7">Belongs to the purine-cytosine permease (2.A.39) family.</text>
</comment>
<evidence type="ECO:0000256" key="3">
    <source>
        <dbReference type="ARBA" id="ARBA00022448"/>
    </source>
</evidence>
<name>A0ABV6K454_9LACO</name>
<dbReference type="Gene3D" id="1.10.4160.10">
    <property type="entry name" value="Hydantoin permease"/>
    <property type="match status" value="1"/>
</dbReference>
<comment type="subcellular location">
    <subcellularLocation>
        <location evidence="1">Membrane</location>
        <topology evidence="1">Multi-pass membrane protein</topology>
    </subcellularLocation>
</comment>
<dbReference type="PANTHER" id="PTHR31806">
    <property type="entry name" value="PURINE-CYTOSINE PERMEASE FCY2-RELATED"/>
    <property type="match status" value="1"/>
</dbReference>
<evidence type="ECO:0000256" key="1">
    <source>
        <dbReference type="ARBA" id="ARBA00004141"/>
    </source>
</evidence>
<dbReference type="EMBL" id="JBHLUK010000068">
    <property type="protein sequence ID" value="MFC0424236.1"/>
    <property type="molecule type" value="Genomic_DNA"/>
</dbReference>
<feature type="transmembrane region" description="Helical" evidence="8">
    <location>
        <begin position="386"/>
        <end position="406"/>
    </location>
</feature>
<feature type="transmembrane region" description="Helical" evidence="8">
    <location>
        <begin position="342"/>
        <end position="365"/>
    </location>
</feature>
<feature type="transmembrane region" description="Helical" evidence="8">
    <location>
        <begin position="234"/>
        <end position="258"/>
    </location>
</feature>
<evidence type="ECO:0000256" key="8">
    <source>
        <dbReference type="SAM" id="Phobius"/>
    </source>
</evidence>
<evidence type="ECO:0000313" key="10">
    <source>
        <dbReference type="Proteomes" id="UP001589855"/>
    </source>
</evidence>